<evidence type="ECO:0000313" key="4">
    <source>
        <dbReference type="Proteomes" id="UP001481872"/>
    </source>
</evidence>
<feature type="domain" description="Phospholipase A2-like central" evidence="2">
    <location>
        <begin position="95"/>
        <end position="159"/>
    </location>
</feature>
<dbReference type="Proteomes" id="UP001481872">
    <property type="component" value="Unassembled WGS sequence"/>
</dbReference>
<reference evidence="3 4" key="1">
    <citation type="submission" date="2024-04" db="EMBL/GenBank/DDBJ databases">
        <title>Human intestinal bacterial collection.</title>
        <authorList>
            <person name="Pauvert C."/>
            <person name="Hitch T.C.A."/>
            <person name="Clavel T."/>
        </authorList>
    </citation>
    <scope>NUCLEOTIDE SEQUENCE [LARGE SCALE GENOMIC DNA]</scope>
    <source>
        <strain evidence="3 4">CLA-SR-H026</strain>
    </source>
</reference>
<evidence type="ECO:0000313" key="3">
    <source>
        <dbReference type="EMBL" id="MEQ3353921.1"/>
    </source>
</evidence>
<proteinExistence type="predicted"/>
<keyword evidence="1" id="KW-0732">Signal</keyword>
<evidence type="ECO:0000256" key="1">
    <source>
        <dbReference type="SAM" id="SignalP"/>
    </source>
</evidence>
<accession>A0ABV1J8W9</accession>
<keyword evidence="4" id="KW-1185">Reference proteome</keyword>
<evidence type="ECO:0000259" key="2">
    <source>
        <dbReference type="Pfam" id="PF00068"/>
    </source>
</evidence>
<organism evidence="3 4">
    <name type="scientific">Aedoeadaptatus acetigenes</name>
    <dbReference type="NCBI Taxonomy" id="2981723"/>
    <lineage>
        <taxon>Bacteria</taxon>
        <taxon>Bacillati</taxon>
        <taxon>Bacillota</taxon>
        <taxon>Tissierellia</taxon>
        <taxon>Tissierellales</taxon>
        <taxon>Peptoniphilaceae</taxon>
        <taxon>Aedoeadaptatus</taxon>
    </lineage>
</organism>
<dbReference type="SUPFAM" id="SSF48619">
    <property type="entry name" value="Phospholipase A2, PLA2"/>
    <property type="match status" value="1"/>
</dbReference>
<dbReference type="InterPro" id="IPR036444">
    <property type="entry name" value="PLipase_A2_dom_sf"/>
</dbReference>
<dbReference type="Gene3D" id="1.20.90.10">
    <property type="entry name" value="Phospholipase A2 domain"/>
    <property type="match status" value="1"/>
</dbReference>
<feature type="signal peptide" evidence="1">
    <location>
        <begin position="1"/>
        <end position="27"/>
    </location>
</feature>
<comment type="caution">
    <text evidence="3">The sequence shown here is derived from an EMBL/GenBank/DDBJ whole genome shotgun (WGS) entry which is preliminary data.</text>
</comment>
<dbReference type="RefSeq" id="WP_349054212.1">
    <property type="nucleotide sequence ID" value="NZ_JBBNPS010000017.1"/>
</dbReference>
<dbReference type="InterPro" id="IPR016090">
    <property type="entry name" value="PLA2-like_dom"/>
</dbReference>
<feature type="chain" id="PRO_5045570846" evidence="1">
    <location>
        <begin position="28"/>
        <end position="194"/>
    </location>
</feature>
<dbReference type="EMBL" id="JBBNPS010000017">
    <property type="protein sequence ID" value="MEQ3353921.1"/>
    <property type="molecule type" value="Genomic_DNA"/>
</dbReference>
<protein>
    <submittedName>
        <fullName evidence="3">Phospholipase A2 family protein</fullName>
    </submittedName>
</protein>
<gene>
    <name evidence="3" type="ORF">AAA081_06410</name>
</gene>
<sequence length="194" mass="22227">MKNKKMIKRLAYLFLSIVFLLPSGTIANAFSENIKYKMDEEQKIIQSYIVDDGNFIRFDMEKALEDNVDEDIIAAGDIFNTLASAEYEYYINDVEAQTRSKEPTPIPIWGNWCGPGYGSGEPIDLLDYGCRDHDVCYKEVGYHKCSCDDDFLKFIINNKRRMTGGQKQAANAVEAWLRIKLNNPGKYGKFSCVW</sequence>
<name>A0ABV1J8W9_9FIRM</name>
<dbReference type="Pfam" id="PF00068">
    <property type="entry name" value="Phospholip_A2_1"/>
    <property type="match status" value="1"/>
</dbReference>